<comment type="function">
    <text evidence="7">CRISPR (clustered regularly interspaced short palindromic repeat), is an adaptive immune system that provides protection against mobile genetic elements (viruses, transposable elements and conjugative plasmids). CRISPR clusters contain spacers, sequences complementary to antecedent mobile elements, and target invading nucleic acids. CRISPR clusters are transcribed and processed into CRISPR RNA (crRNA). Acts as a dsDNA endonuclease. Involved in the integration of spacer DNA into the CRISPR cassette.</text>
</comment>
<proteinExistence type="inferred from homology"/>
<evidence type="ECO:0000256" key="4">
    <source>
        <dbReference type="ARBA" id="ARBA00022801"/>
    </source>
</evidence>
<accession>A0ABX8RA89</accession>
<dbReference type="RefSeq" id="WP_218282078.1">
    <property type="nucleotide sequence ID" value="NZ_CP078093.1"/>
</dbReference>
<dbReference type="NCBIfam" id="TIGR03641">
    <property type="entry name" value="cas1_HMARI"/>
    <property type="match status" value="1"/>
</dbReference>
<comment type="similarity">
    <text evidence="7">Belongs to the CRISPR-associated endonuclease Cas1 family.</text>
</comment>
<comment type="cofactor">
    <cofactor evidence="7">
        <name>Mg(2+)</name>
        <dbReference type="ChEBI" id="CHEBI:18420"/>
    </cofactor>
    <cofactor evidence="7">
        <name>Mn(2+)</name>
        <dbReference type="ChEBI" id="CHEBI:29035"/>
    </cofactor>
</comment>
<evidence type="ECO:0000256" key="6">
    <source>
        <dbReference type="ARBA" id="ARBA00023118"/>
    </source>
</evidence>
<dbReference type="HAMAP" id="MF_01470">
    <property type="entry name" value="Cas1"/>
    <property type="match status" value="1"/>
</dbReference>
<feature type="binding site" evidence="7">
    <location>
        <position position="237"/>
    </location>
    <ligand>
        <name>Mn(2+)</name>
        <dbReference type="ChEBI" id="CHEBI:29035"/>
    </ligand>
</feature>
<dbReference type="NCBIfam" id="TIGR00287">
    <property type="entry name" value="cas1"/>
    <property type="match status" value="1"/>
</dbReference>
<dbReference type="PANTHER" id="PTHR43219:SF2">
    <property type="entry name" value="CRISPR-ASSOCIATED ENDONUCLEASE CAS1"/>
    <property type="match status" value="1"/>
</dbReference>
<keyword evidence="5 7" id="KW-0460">Magnesium</keyword>
<keyword evidence="6 7" id="KW-0051">Antiviral defense</keyword>
<reference evidence="8" key="1">
    <citation type="submission" date="2021-07" db="EMBL/GenBank/DDBJ databases">
        <title>Complete genome sequence of Crassaminicella sp. 143-21, isolated from a deep-sea hydrothermal vent.</title>
        <authorList>
            <person name="Li X."/>
        </authorList>
    </citation>
    <scope>NUCLEOTIDE SEQUENCE</scope>
    <source>
        <strain evidence="8">143-21</strain>
    </source>
</reference>
<sequence>MGEAVRYIMSEGELKRKDNSICFRKGGRNYYIPIEGIKEIYCLNEVSINTKLLDFLASNGIVLHFFNYYGNYSGTFFPREKYISGRITVKQANKYSYERLKVAKAIVKGIAINVVEVLYSYYKNGNHEIKNNIDIIRYEITKALDPLTNIKEVLSIEGAIWTQFYDALRRILNKDFEFLKRVKRPPDNPVNAMISLGNSILYTKTITQIYHTHLNQSISFLHEPSDGRFSLALDLSEVFKPIIVFKTILKLVNKKMIKVDKHFDKALKYCIMNEDGKQIFIKELNQRLEETFKHPKLKRKVSYNTAIKLDALKLVKYVLEDQAFVPFNVKELV</sequence>
<name>A0ABX8RA89_9CLOT</name>
<evidence type="ECO:0000256" key="5">
    <source>
        <dbReference type="ARBA" id="ARBA00022842"/>
    </source>
</evidence>
<evidence type="ECO:0000256" key="7">
    <source>
        <dbReference type="HAMAP-Rule" id="MF_01470"/>
    </source>
</evidence>
<keyword evidence="7" id="KW-0238">DNA-binding</keyword>
<evidence type="ECO:0000313" key="9">
    <source>
        <dbReference type="Proteomes" id="UP000886818"/>
    </source>
</evidence>
<dbReference type="InterPro" id="IPR002729">
    <property type="entry name" value="CRISPR-assoc_Cas1"/>
</dbReference>
<dbReference type="GO" id="GO:0004519">
    <property type="term" value="F:endonuclease activity"/>
    <property type="evidence" value="ECO:0007669"/>
    <property type="project" value="UniProtKB-KW"/>
</dbReference>
<gene>
    <name evidence="8" type="primary">cas1b</name>
    <name evidence="7" type="synonym">cas1</name>
    <name evidence="8" type="ORF">KVH43_08240</name>
</gene>
<dbReference type="PANTHER" id="PTHR43219">
    <property type="entry name" value="CRISPR-ASSOCIATED ENDONUCLEASE CAS1"/>
    <property type="match status" value="1"/>
</dbReference>
<keyword evidence="4 7" id="KW-0378">Hydrolase</keyword>
<dbReference type="InterPro" id="IPR019858">
    <property type="entry name" value="CRISPR-assoc_Cas1_HMARI/TNEAP"/>
</dbReference>
<evidence type="ECO:0000256" key="1">
    <source>
        <dbReference type="ARBA" id="ARBA00022722"/>
    </source>
</evidence>
<dbReference type="Proteomes" id="UP000886818">
    <property type="component" value="Chromosome"/>
</dbReference>
<organism evidence="8 9">
    <name type="scientific">Crassaminicella indica</name>
    <dbReference type="NCBI Taxonomy" id="2855394"/>
    <lineage>
        <taxon>Bacteria</taxon>
        <taxon>Bacillati</taxon>
        <taxon>Bacillota</taxon>
        <taxon>Clostridia</taxon>
        <taxon>Eubacteriales</taxon>
        <taxon>Clostridiaceae</taxon>
        <taxon>Crassaminicella</taxon>
    </lineage>
</organism>
<evidence type="ECO:0000313" key="8">
    <source>
        <dbReference type="EMBL" id="QXM05379.1"/>
    </source>
</evidence>
<dbReference type="Pfam" id="PF01867">
    <property type="entry name" value="Cas_Cas1"/>
    <property type="match status" value="1"/>
</dbReference>
<evidence type="ECO:0000256" key="2">
    <source>
        <dbReference type="ARBA" id="ARBA00022723"/>
    </source>
</evidence>
<dbReference type="EMBL" id="CP078093">
    <property type="protein sequence ID" value="QXM05379.1"/>
    <property type="molecule type" value="Genomic_DNA"/>
</dbReference>
<feature type="binding site" evidence="7">
    <location>
        <position position="222"/>
    </location>
    <ligand>
        <name>Mn(2+)</name>
        <dbReference type="ChEBI" id="CHEBI:29035"/>
    </ligand>
</feature>
<protein>
    <recommendedName>
        <fullName evidence="7">CRISPR-associated endonuclease Cas1</fullName>
        <ecNumber evidence="7">3.1.-.-</ecNumber>
    </recommendedName>
</protein>
<dbReference type="EC" id="3.1.-.-" evidence="7"/>
<keyword evidence="9" id="KW-1185">Reference proteome</keyword>
<evidence type="ECO:0000256" key="3">
    <source>
        <dbReference type="ARBA" id="ARBA00022759"/>
    </source>
</evidence>
<keyword evidence="7" id="KW-0464">Manganese</keyword>
<comment type="subunit">
    <text evidence="7">Homodimer, forms a heterotetramer with a Cas2 homodimer.</text>
</comment>
<feature type="binding site" evidence="7">
    <location>
        <position position="157"/>
    </location>
    <ligand>
        <name>Mn(2+)</name>
        <dbReference type="ChEBI" id="CHEBI:29035"/>
    </ligand>
</feature>
<keyword evidence="1 7" id="KW-0540">Nuclease</keyword>
<keyword evidence="2 7" id="KW-0479">Metal-binding</keyword>
<keyword evidence="3 7" id="KW-0255">Endonuclease</keyword>